<feature type="region of interest" description="Disordered" evidence="1">
    <location>
        <begin position="523"/>
        <end position="547"/>
    </location>
</feature>
<accession>A0ABP8J1J3</accession>
<feature type="domain" description="PA" evidence="3">
    <location>
        <begin position="149"/>
        <end position="226"/>
    </location>
</feature>
<feature type="domain" description="Peptidase M28" evidence="4">
    <location>
        <begin position="255"/>
        <end position="474"/>
    </location>
</feature>
<comment type="caution">
    <text evidence="5">The sequence shown here is derived from an EMBL/GenBank/DDBJ whole genome shotgun (WGS) entry which is preliminary data.</text>
</comment>
<dbReference type="InterPro" id="IPR046450">
    <property type="entry name" value="PA_dom_sf"/>
</dbReference>
<dbReference type="Gene3D" id="3.40.630.10">
    <property type="entry name" value="Zn peptidases"/>
    <property type="match status" value="1"/>
</dbReference>
<dbReference type="SUPFAM" id="SSF52025">
    <property type="entry name" value="PA domain"/>
    <property type="match status" value="1"/>
</dbReference>
<feature type="chain" id="PRO_5046336171" description="PA domain-containing protein" evidence="2">
    <location>
        <begin position="29"/>
        <end position="586"/>
    </location>
</feature>
<dbReference type="RefSeq" id="WP_345029239.1">
    <property type="nucleotide sequence ID" value="NZ_BAABGL010000002.1"/>
</dbReference>
<evidence type="ECO:0000259" key="3">
    <source>
        <dbReference type="Pfam" id="PF02225"/>
    </source>
</evidence>
<evidence type="ECO:0000256" key="2">
    <source>
        <dbReference type="SAM" id="SignalP"/>
    </source>
</evidence>
<dbReference type="SUPFAM" id="SSF53187">
    <property type="entry name" value="Zn-dependent exopeptidases"/>
    <property type="match status" value="1"/>
</dbReference>
<evidence type="ECO:0000313" key="6">
    <source>
        <dbReference type="Proteomes" id="UP001500642"/>
    </source>
</evidence>
<keyword evidence="2" id="KW-0732">Signal</keyword>
<dbReference type="InterPro" id="IPR003137">
    <property type="entry name" value="PA_domain"/>
</dbReference>
<keyword evidence="6" id="KW-1185">Reference proteome</keyword>
<organism evidence="5 6">
    <name type="scientific">Brevibacterium pityocampae</name>
    <dbReference type="NCBI Taxonomy" id="506594"/>
    <lineage>
        <taxon>Bacteria</taxon>
        <taxon>Bacillati</taxon>
        <taxon>Actinomycetota</taxon>
        <taxon>Actinomycetes</taxon>
        <taxon>Micrococcales</taxon>
        <taxon>Brevibacteriaceae</taxon>
        <taxon>Brevibacterium</taxon>
    </lineage>
</organism>
<dbReference type="PANTHER" id="PTHR12147">
    <property type="entry name" value="METALLOPEPTIDASE M28 FAMILY MEMBER"/>
    <property type="match status" value="1"/>
</dbReference>
<dbReference type="InterPro" id="IPR045175">
    <property type="entry name" value="M28_fam"/>
</dbReference>
<dbReference type="Gene3D" id="3.50.30.30">
    <property type="match status" value="1"/>
</dbReference>
<sequence length="586" mass="60603">MSKRFTHSALAVTAAAALGLATGGPVLAAPISVHTDMDVTGEAALAHLQELSDISLDHADAGYRAVDTPGYKAASEYVEKVLEASGKFDVTRDTFTVPTQTFGEVSFSVEGEAQETFSTLSNAEGTDAPLTDTAVTLPTDDAYGDKAGGELGCETGDYSDANAGTIVLVQRGVCAFGEKVTAATEAGAAAVIIYNHSPGALNGTVGDRVEGNIAGASMELAEGDALREQILAAGDTPVLGDLTVETTFEDIETWNVIAETKAGDPDDVQMMGAHLDGVAEGPGVNDNASGVAGLLAVAEGLAAQPHDVDNQVRMGFWGAEEIGLVGSTEYVASLSDEEKERISSYLNYDMIGSENYVIGTLDSDGSDVPIPDGVNVPEGSAELEEIFTGYFDSIGQPHVGTEFSGRSDYQAFIDNGIPVSGLFTGADAIKTEEEVELFGGTAGVQQDRNYHTIDDTYENVDQEAMGIMVPAMAYAAHVVAYDLDPVASVDRDRVSVKDLKKSGVEVTVTNLEPGQTVDWTLTADGRTKPGKSPASGTATADESGTATFTVKGIDPSAVRGLPGGYTVSVDTGDTAVEVGFTVGGKG</sequence>
<dbReference type="Pfam" id="PF02225">
    <property type="entry name" value="PA"/>
    <property type="match status" value="1"/>
</dbReference>
<feature type="signal peptide" evidence="2">
    <location>
        <begin position="1"/>
        <end position="28"/>
    </location>
</feature>
<reference evidence="6" key="1">
    <citation type="journal article" date="2019" name="Int. J. Syst. Evol. Microbiol.">
        <title>The Global Catalogue of Microorganisms (GCM) 10K type strain sequencing project: providing services to taxonomists for standard genome sequencing and annotation.</title>
        <authorList>
            <consortium name="The Broad Institute Genomics Platform"/>
            <consortium name="The Broad Institute Genome Sequencing Center for Infectious Disease"/>
            <person name="Wu L."/>
            <person name="Ma J."/>
        </authorList>
    </citation>
    <scope>NUCLEOTIDE SEQUENCE [LARGE SCALE GENOMIC DNA]</scope>
    <source>
        <strain evidence="6">JCM 17808</strain>
    </source>
</reference>
<gene>
    <name evidence="5" type="ORF">GCM10023167_02720</name>
</gene>
<name>A0ABP8J1J3_9MICO</name>
<evidence type="ECO:0008006" key="7">
    <source>
        <dbReference type="Google" id="ProtNLM"/>
    </source>
</evidence>
<dbReference type="Pfam" id="PF04389">
    <property type="entry name" value="Peptidase_M28"/>
    <property type="match status" value="1"/>
</dbReference>
<evidence type="ECO:0000256" key="1">
    <source>
        <dbReference type="SAM" id="MobiDB-lite"/>
    </source>
</evidence>
<dbReference type="Proteomes" id="UP001500642">
    <property type="component" value="Unassembled WGS sequence"/>
</dbReference>
<dbReference type="PANTHER" id="PTHR12147:SF26">
    <property type="entry name" value="PEPTIDASE M28 DOMAIN-CONTAINING PROTEIN"/>
    <property type="match status" value="1"/>
</dbReference>
<dbReference type="InterPro" id="IPR007484">
    <property type="entry name" value="Peptidase_M28"/>
</dbReference>
<feature type="compositionally biased region" description="Polar residues" evidence="1">
    <location>
        <begin position="534"/>
        <end position="547"/>
    </location>
</feature>
<proteinExistence type="predicted"/>
<evidence type="ECO:0000259" key="4">
    <source>
        <dbReference type="Pfam" id="PF04389"/>
    </source>
</evidence>
<dbReference type="EMBL" id="BAABGL010000002">
    <property type="protein sequence ID" value="GAA4383306.1"/>
    <property type="molecule type" value="Genomic_DNA"/>
</dbReference>
<evidence type="ECO:0000313" key="5">
    <source>
        <dbReference type="EMBL" id="GAA4383306.1"/>
    </source>
</evidence>
<protein>
    <recommendedName>
        <fullName evidence="7">PA domain-containing protein</fullName>
    </recommendedName>
</protein>